<comment type="caution">
    <text evidence="2">The sequence shown here is derived from an EMBL/GenBank/DDBJ whole genome shotgun (WGS) entry which is preliminary data.</text>
</comment>
<keyword evidence="1" id="KW-1133">Transmembrane helix</keyword>
<keyword evidence="1" id="KW-0812">Transmembrane</keyword>
<organism evidence="2 3">
    <name type="scientific">Patiriisocius marinistellae</name>
    <dbReference type="NCBI Taxonomy" id="2494560"/>
    <lineage>
        <taxon>Bacteria</taxon>
        <taxon>Pseudomonadati</taxon>
        <taxon>Bacteroidota</taxon>
        <taxon>Flavobacteriia</taxon>
        <taxon>Flavobacteriales</taxon>
        <taxon>Flavobacteriaceae</taxon>
        <taxon>Patiriisocius</taxon>
    </lineage>
</organism>
<keyword evidence="3" id="KW-1185">Reference proteome</keyword>
<proteinExistence type="predicted"/>
<reference evidence="2 3" key="1">
    <citation type="submission" date="2019-08" db="EMBL/GenBank/DDBJ databases">
        <title>Ulvibacter marinistellae sp. nov., isolated from a starfish, Patiria pectinifera.</title>
        <authorList>
            <person name="Kawano K."/>
            <person name="Ushijima N."/>
            <person name="Kihara M."/>
            <person name="Itoh H."/>
        </authorList>
    </citation>
    <scope>NUCLEOTIDE SEQUENCE [LARGE SCALE GENOMIC DNA]</scope>
    <source>
        <strain evidence="2 3">KK4</strain>
    </source>
</reference>
<evidence type="ECO:0000313" key="2">
    <source>
        <dbReference type="EMBL" id="GEQ87189.1"/>
    </source>
</evidence>
<evidence type="ECO:0000256" key="1">
    <source>
        <dbReference type="SAM" id="Phobius"/>
    </source>
</evidence>
<keyword evidence="1" id="KW-0472">Membrane</keyword>
<gene>
    <name evidence="2" type="ORF">ULMS_26970</name>
</gene>
<protein>
    <submittedName>
        <fullName evidence="2">Uncharacterized protein</fullName>
    </submittedName>
</protein>
<evidence type="ECO:0000313" key="3">
    <source>
        <dbReference type="Proteomes" id="UP000326994"/>
    </source>
</evidence>
<dbReference type="Proteomes" id="UP000326994">
    <property type="component" value="Unassembled WGS sequence"/>
</dbReference>
<dbReference type="AlphaFoldDB" id="A0A5J4G2U0"/>
<dbReference type="EMBL" id="BKCF01000006">
    <property type="protein sequence ID" value="GEQ87189.1"/>
    <property type="molecule type" value="Genomic_DNA"/>
</dbReference>
<sequence>MALIVDVSLIPVSEILGGKKPLLLELISSIAPGLGFVVLIPTCPIVFKVMNIKKKVRKYFMIYKCFENAKILVIKD</sequence>
<feature type="transmembrane region" description="Helical" evidence="1">
    <location>
        <begin position="26"/>
        <end position="47"/>
    </location>
</feature>
<accession>A0A5J4G2U0</accession>
<name>A0A5J4G2U0_9FLAO</name>